<feature type="transmembrane region" description="Helical" evidence="8">
    <location>
        <begin position="364"/>
        <end position="386"/>
    </location>
</feature>
<keyword evidence="6 8" id="KW-1133">Transmembrane helix</keyword>
<keyword evidence="4" id="KW-1003">Cell membrane</keyword>
<dbReference type="GO" id="GO:0022857">
    <property type="term" value="F:transmembrane transporter activity"/>
    <property type="evidence" value="ECO:0007669"/>
    <property type="project" value="InterPro"/>
</dbReference>
<dbReference type="OrthoDB" id="63984at2"/>
<evidence type="ECO:0000256" key="4">
    <source>
        <dbReference type="ARBA" id="ARBA00022475"/>
    </source>
</evidence>
<dbReference type="EMBL" id="VOLT01000013">
    <property type="protein sequence ID" value="TWX64516.1"/>
    <property type="molecule type" value="Genomic_DNA"/>
</dbReference>
<evidence type="ECO:0000313" key="10">
    <source>
        <dbReference type="EMBL" id="TWX64516.1"/>
    </source>
</evidence>
<comment type="caution">
    <text evidence="10">The sequence shown here is derived from an EMBL/GenBank/DDBJ whole genome shotgun (WGS) entry which is preliminary data.</text>
</comment>
<feature type="domain" description="Major facilitator superfamily (MFS) profile" evidence="9">
    <location>
        <begin position="12"/>
        <end position="395"/>
    </location>
</feature>
<protein>
    <submittedName>
        <fullName evidence="10">MFS transporter</fullName>
    </submittedName>
</protein>
<keyword evidence="3" id="KW-0813">Transport</keyword>
<evidence type="ECO:0000256" key="6">
    <source>
        <dbReference type="ARBA" id="ARBA00022989"/>
    </source>
</evidence>
<feature type="transmembrane region" description="Helical" evidence="8">
    <location>
        <begin position="81"/>
        <end position="102"/>
    </location>
</feature>
<evidence type="ECO:0000256" key="3">
    <source>
        <dbReference type="ARBA" id="ARBA00022448"/>
    </source>
</evidence>
<evidence type="ECO:0000256" key="1">
    <source>
        <dbReference type="ARBA" id="ARBA00004651"/>
    </source>
</evidence>
<dbReference type="PANTHER" id="PTHR43271:SF1">
    <property type="entry name" value="INNER MEMBRANE TRANSPORT PROTEIN YNFM"/>
    <property type="match status" value="1"/>
</dbReference>
<dbReference type="PANTHER" id="PTHR43271">
    <property type="entry name" value="BLL2771 PROTEIN"/>
    <property type="match status" value="1"/>
</dbReference>
<feature type="transmembrane region" description="Helical" evidence="8">
    <location>
        <begin position="166"/>
        <end position="186"/>
    </location>
</feature>
<keyword evidence="7 8" id="KW-0472">Membrane</keyword>
<feature type="transmembrane region" description="Helical" evidence="8">
    <location>
        <begin position="302"/>
        <end position="326"/>
    </location>
</feature>
<proteinExistence type="inferred from homology"/>
<comment type="similarity">
    <text evidence="2">Belongs to the major facilitator superfamily.</text>
</comment>
<gene>
    <name evidence="10" type="ORF">ESZ36_19585</name>
</gene>
<keyword evidence="5 8" id="KW-0812">Transmembrane</keyword>
<dbReference type="SUPFAM" id="SSF103473">
    <property type="entry name" value="MFS general substrate transporter"/>
    <property type="match status" value="1"/>
</dbReference>
<evidence type="ECO:0000256" key="7">
    <source>
        <dbReference type="ARBA" id="ARBA00023136"/>
    </source>
</evidence>
<feature type="transmembrane region" description="Helical" evidence="8">
    <location>
        <begin position="278"/>
        <end position="296"/>
    </location>
</feature>
<feature type="transmembrane region" description="Helical" evidence="8">
    <location>
        <begin position="215"/>
        <end position="233"/>
    </location>
</feature>
<dbReference type="RefSeq" id="WP_146791015.1">
    <property type="nucleotide sequence ID" value="NZ_VOLT01000013.1"/>
</dbReference>
<dbReference type="AlphaFoldDB" id="A0A5C6Q6F8"/>
<dbReference type="PROSITE" id="PS50850">
    <property type="entry name" value="MFS"/>
    <property type="match status" value="1"/>
</dbReference>
<sequence length="409" mass="44923">MIEIKTAAYRRASFALALGSFLVFCNLYMFQPMLPLMAEKFNASAIEINWLLAASTLTLALTLVPWAIASEMIGRRKVMMLSLFLLPFAGMAMLLTDSLLMLTLARGLMGISLAGFAAVAVAYMAEEFTPKALMLAIGGYISANSLGGITGRLYGGFVTEYWGWEMAVIGMAIASLFGALLVNRLLPEQQYFTPKKGQFRSHNRNVIGHLKQRKLWLAMIIGGLNFALFVNLYTVMGFRLVAPPYSLSISLTSMIFLCYLTGTITAKFSGRWSQVYSPIYGMVLGTTVSVIGMWLASYDSLYAMIIGLLLISSGAFFTHSLAYAWVSQKADTAKATATALYLVHYYVGGSLGGFYLIACWQYGAWHGVLAGGMVLYGLIYLLCWLLHRCTVSQHKDDEIAALKETHPVV</sequence>
<evidence type="ECO:0000256" key="5">
    <source>
        <dbReference type="ARBA" id="ARBA00022692"/>
    </source>
</evidence>
<evidence type="ECO:0000256" key="2">
    <source>
        <dbReference type="ARBA" id="ARBA00008335"/>
    </source>
</evidence>
<keyword evidence="11" id="KW-1185">Reference proteome</keyword>
<feature type="transmembrane region" description="Helical" evidence="8">
    <location>
        <begin position="12"/>
        <end position="30"/>
    </location>
</feature>
<evidence type="ECO:0000313" key="11">
    <source>
        <dbReference type="Proteomes" id="UP000321822"/>
    </source>
</evidence>
<reference evidence="10 11" key="1">
    <citation type="submission" date="2019-07" db="EMBL/GenBank/DDBJ databases">
        <title>Genomes of sea-ice associated Colwellia species.</title>
        <authorList>
            <person name="Bowman J.P."/>
        </authorList>
    </citation>
    <scope>NUCLEOTIDE SEQUENCE [LARGE SCALE GENOMIC DNA]</scope>
    <source>
        <strain evidence="10 11">ACAM 459</strain>
    </source>
</reference>
<feature type="transmembrane region" description="Helical" evidence="8">
    <location>
        <begin position="108"/>
        <end position="125"/>
    </location>
</feature>
<feature type="transmembrane region" description="Helical" evidence="8">
    <location>
        <begin position="338"/>
        <end position="358"/>
    </location>
</feature>
<comment type="subcellular location">
    <subcellularLocation>
        <location evidence="1">Cell membrane</location>
        <topology evidence="1">Multi-pass membrane protein</topology>
    </subcellularLocation>
</comment>
<dbReference type="CDD" id="cd17324">
    <property type="entry name" value="MFS_NepI_like"/>
    <property type="match status" value="1"/>
</dbReference>
<dbReference type="InterPro" id="IPR036259">
    <property type="entry name" value="MFS_trans_sf"/>
</dbReference>
<feature type="transmembrane region" description="Helical" evidence="8">
    <location>
        <begin position="132"/>
        <end position="154"/>
    </location>
</feature>
<dbReference type="InterPro" id="IPR020846">
    <property type="entry name" value="MFS_dom"/>
</dbReference>
<dbReference type="Proteomes" id="UP000321822">
    <property type="component" value="Unassembled WGS sequence"/>
</dbReference>
<dbReference type="Gene3D" id="1.20.1250.20">
    <property type="entry name" value="MFS general substrate transporter like domains"/>
    <property type="match status" value="1"/>
</dbReference>
<dbReference type="Pfam" id="PF07690">
    <property type="entry name" value="MFS_1"/>
    <property type="match status" value="1"/>
</dbReference>
<evidence type="ECO:0000259" key="9">
    <source>
        <dbReference type="PROSITE" id="PS50850"/>
    </source>
</evidence>
<dbReference type="InterPro" id="IPR011701">
    <property type="entry name" value="MFS"/>
</dbReference>
<dbReference type="GO" id="GO:0005886">
    <property type="term" value="C:plasma membrane"/>
    <property type="evidence" value="ECO:0007669"/>
    <property type="project" value="UniProtKB-SubCell"/>
</dbReference>
<organism evidence="10 11">
    <name type="scientific">Colwellia demingiae</name>
    <dbReference type="NCBI Taxonomy" id="89401"/>
    <lineage>
        <taxon>Bacteria</taxon>
        <taxon>Pseudomonadati</taxon>
        <taxon>Pseudomonadota</taxon>
        <taxon>Gammaproteobacteria</taxon>
        <taxon>Alteromonadales</taxon>
        <taxon>Colwelliaceae</taxon>
        <taxon>Colwellia</taxon>
    </lineage>
</organism>
<evidence type="ECO:0000256" key="8">
    <source>
        <dbReference type="SAM" id="Phobius"/>
    </source>
</evidence>
<feature type="transmembrane region" description="Helical" evidence="8">
    <location>
        <begin position="245"/>
        <end position="266"/>
    </location>
</feature>
<name>A0A5C6Q6F8_9GAMM</name>
<accession>A0A5C6Q6F8</accession>
<feature type="transmembrane region" description="Helical" evidence="8">
    <location>
        <begin position="50"/>
        <end position="69"/>
    </location>
</feature>